<name>A0ABR1K8L6_9PEZI</name>
<feature type="compositionally biased region" description="Polar residues" evidence="1">
    <location>
        <begin position="1"/>
        <end position="11"/>
    </location>
</feature>
<feature type="region of interest" description="Disordered" evidence="1">
    <location>
        <begin position="107"/>
        <end position="352"/>
    </location>
</feature>
<evidence type="ECO:0000313" key="2">
    <source>
        <dbReference type="EMBL" id="KAK7509227.1"/>
    </source>
</evidence>
<dbReference type="EMBL" id="JBBPHU010000019">
    <property type="protein sequence ID" value="KAK7509227.1"/>
    <property type="molecule type" value="Genomic_DNA"/>
</dbReference>
<proteinExistence type="predicted"/>
<feature type="compositionally biased region" description="Polar residues" evidence="1">
    <location>
        <begin position="329"/>
        <end position="342"/>
    </location>
</feature>
<accession>A0ABR1K8L6</accession>
<gene>
    <name evidence="2" type="ORF">IWZ03DRAFT_93870</name>
</gene>
<protein>
    <submittedName>
        <fullName evidence="2">Uncharacterized protein</fullName>
    </submittedName>
</protein>
<feature type="compositionally biased region" description="Basic residues" evidence="1">
    <location>
        <begin position="343"/>
        <end position="352"/>
    </location>
</feature>
<feature type="compositionally biased region" description="Polar residues" evidence="1">
    <location>
        <begin position="128"/>
        <end position="140"/>
    </location>
</feature>
<dbReference type="Proteomes" id="UP001363622">
    <property type="component" value="Unassembled WGS sequence"/>
</dbReference>
<feature type="region of interest" description="Disordered" evidence="1">
    <location>
        <begin position="1"/>
        <end position="52"/>
    </location>
</feature>
<feature type="compositionally biased region" description="Low complexity" evidence="1">
    <location>
        <begin position="298"/>
        <end position="321"/>
    </location>
</feature>
<organism evidence="2 3">
    <name type="scientific">Phyllosticta citriasiana</name>
    <dbReference type="NCBI Taxonomy" id="595635"/>
    <lineage>
        <taxon>Eukaryota</taxon>
        <taxon>Fungi</taxon>
        <taxon>Dikarya</taxon>
        <taxon>Ascomycota</taxon>
        <taxon>Pezizomycotina</taxon>
        <taxon>Dothideomycetes</taxon>
        <taxon>Dothideomycetes incertae sedis</taxon>
        <taxon>Botryosphaeriales</taxon>
        <taxon>Phyllostictaceae</taxon>
        <taxon>Phyllosticta</taxon>
    </lineage>
</organism>
<evidence type="ECO:0000256" key="1">
    <source>
        <dbReference type="SAM" id="MobiDB-lite"/>
    </source>
</evidence>
<feature type="compositionally biased region" description="Polar residues" evidence="1">
    <location>
        <begin position="207"/>
        <end position="216"/>
    </location>
</feature>
<comment type="caution">
    <text evidence="2">The sequence shown here is derived from an EMBL/GenBank/DDBJ whole genome shotgun (WGS) entry which is preliminary data.</text>
</comment>
<keyword evidence="3" id="KW-1185">Reference proteome</keyword>
<reference evidence="2 3" key="1">
    <citation type="submission" date="2024-04" db="EMBL/GenBank/DDBJ databases">
        <title>Phyllosticta paracitricarpa is synonymous to the EU quarantine fungus P. citricarpa based on phylogenomic analyses.</title>
        <authorList>
            <consortium name="Lawrence Berkeley National Laboratory"/>
            <person name="Van Ingen-Buijs V.A."/>
            <person name="Van Westerhoven A.C."/>
            <person name="Haridas S."/>
            <person name="Skiadas P."/>
            <person name="Martin F."/>
            <person name="Groenewald J.Z."/>
            <person name="Crous P.W."/>
            <person name="Seidl M.F."/>
        </authorList>
    </citation>
    <scope>NUCLEOTIDE SEQUENCE [LARGE SCALE GENOMIC DNA]</scope>
    <source>
        <strain evidence="2 3">CBS 123371</strain>
    </source>
</reference>
<feature type="compositionally biased region" description="Basic and acidic residues" evidence="1">
    <location>
        <begin position="12"/>
        <end position="25"/>
    </location>
</feature>
<sequence length="352" mass="38415">MVGTPSPVSKNSPDRRLRKAADRSTHSIVNVERSHVPMSAPSTLPHSQGQVNSQPAFELDLNFFDESQEVLVPGTDANAFVEDETNDDFYDQNGTQVIPATFPTNWKANQNETEKTAGVISQAPDEQIGQSQSDRVTSSHSEFHDFFGESNGKELSLIDKVADPPCTPRVSKTVAFQEGRPRSRANTGVRLSVPLSDSTPIPIRTRLSGSRYTPSVNGEDEDQSTPDKTSQAIAKTYVSHAASSGSQSPRPSKRPASQTSTDLATRKKSKTLEIVSLTNSQDTQESRAQGNSRARPLSQSTHVSETQSQTQSQSQRLSTPRSRMKSSHGRNASMTGPSQTVLSRRRRSASYE</sequence>
<feature type="compositionally biased region" description="Polar residues" evidence="1">
    <location>
        <begin position="241"/>
        <end position="263"/>
    </location>
</feature>
<evidence type="ECO:0000313" key="3">
    <source>
        <dbReference type="Proteomes" id="UP001363622"/>
    </source>
</evidence>
<feature type="compositionally biased region" description="Polar residues" evidence="1">
    <location>
        <begin position="276"/>
        <end position="292"/>
    </location>
</feature>
<feature type="compositionally biased region" description="Polar residues" evidence="1">
    <location>
        <begin position="40"/>
        <end position="52"/>
    </location>
</feature>